<evidence type="ECO:0000313" key="2">
    <source>
        <dbReference type="Proteomes" id="UP000639859"/>
    </source>
</evidence>
<gene>
    <name evidence="1" type="ORF">I4Q42_24955</name>
</gene>
<dbReference type="RefSeq" id="WP_198578814.1">
    <property type="nucleotide sequence ID" value="NZ_JADWOX010000031.1"/>
</dbReference>
<organism evidence="1 2">
    <name type="scientific">Caulobacter hibisci</name>
    <dbReference type="NCBI Taxonomy" id="2035993"/>
    <lineage>
        <taxon>Bacteria</taxon>
        <taxon>Pseudomonadati</taxon>
        <taxon>Pseudomonadota</taxon>
        <taxon>Alphaproteobacteria</taxon>
        <taxon>Caulobacterales</taxon>
        <taxon>Caulobacteraceae</taxon>
        <taxon>Caulobacter</taxon>
    </lineage>
</organism>
<sequence length="510" mass="56409">MSDQRLKSVVIVGGGTAGWMTAAALAKTLAPQGLKITLVESEAIGTVGVGEATVPPILTFNAMLGLDERAFMRATKASFKLGIEFVDWGAIGETYHHPFGTFGLDVEGIKFHQVWRKFADQVGPIGDFNLTEAAARRWRFALPDPDPAKVMSSLKYAYHFDAGLYARFLRGFAEPRGVTRIEGRIASVAQHGETGFVEAVVLEDGRRIEGDFFVDCSGFRGLLIGQALGVPYQDWSRWLPNNRAVAIPCELGGDGLTPFTRATAREAGWQWRIPLQHRIGAGYVYSSHHIDDDRALDTLLANLDGRPTEDPNFLRFTPGRRERAWDRNVCAIGLSAGFIEPLESTSIHMIQAGITKLLALFPGNGVDPLETDEYNRLTAAQVDHIRDFVILHFKATQRDDTDYWRYLSSMTVPDSLARRMELFAQRGRWFPSNYDLFHETNWTAVLLGQGIIPEEWDPLVDSLPEDQIRQRLAGLSTLIARTAEAMPSHAEFVARYCGAAAPSSTSGVPA</sequence>
<dbReference type="InterPro" id="IPR050816">
    <property type="entry name" value="Flavin-dep_Halogenase_NPB"/>
</dbReference>
<keyword evidence="2" id="KW-1185">Reference proteome</keyword>
<name>A0ABS0T7U3_9CAUL</name>
<protein>
    <submittedName>
        <fullName evidence="1">Tryptophan 7-halogenase</fullName>
    </submittedName>
</protein>
<comment type="caution">
    <text evidence="1">The sequence shown here is derived from an EMBL/GenBank/DDBJ whole genome shotgun (WGS) entry which is preliminary data.</text>
</comment>
<dbReference type="Pfam" id="PF04820">
    <property type="entry name" value="Trp_halogenase"/>
    <property type="match status" value="1"/>
</dbReference>
<dbReference type="EMBL" id="JADWOX010000031">
    <property type="protein sequence ID" value="MBI1686932.1"/>
    <property type="molecule type" value="Genomic_DNA"/>
</dbReference>
<dbReference type="Proteomes" id="UP000639859">
    <property type="component" value="Unassembled WGS sequence"/>
</dbReference>
<dbReference type="PANTHER" id="PTHR43747">
    <property type="entry name" value="FAD-BINDING PROTEIN"/>
    <property type="match status" value="1"/>
</dbReference>
<reference evidence="1 2" key="1">
    <citation type="submission" date="2020-11" db="EMBL/GenBank/DDBJ databases">
        <title>genome sequence of strain KACC 18849.</title>
        <authorList>
            <person name="Gao J."/>
            <person name="Zhang X."/>
        </authorList>
    </citation>
    <scope>NUCLEOTIDE SEQUENCE [LARGE SCALE GENOMIC DNA]</scope>
    <source>
        <strain evidence="1 2">KACC 18849</strain>
    </source>
</reference>
<dbReference type="Gene3D" id="3.50.50.60">
    <property type="entry name" value="FAD/NAD(P)-binding domain"/>
    <property type="match status" value="1"/>
</dbReference>
<dbReference type="PANTHER" id="PTHR43747:SF4">
    <property type="entry name" value="FLAVIN-DEPENDENT TRYPTOPHAN HALOGENASE"/>
    <property type="match status" value="1"/>
</dbReference>
<evidence type="ECO:0000313" key="1">
    <source>
        <dbReference type="EMBL" id="MBI1686932.1"/>
    </source>
</evidence>
<dbReference type="InterPro" id="IPR006905">
    <property type="entry name" value="Flavin_halogenase"/>
</dbReference>
<proteinExistence type="predicted"/>
<dbReference type="PIRSF" id="PIRSF011396">
    <property type="entry name" value="Trp_halogenase"/>
    <property type="match status" value="1"/>
</dbReference>
<dbReference type="InterPro" id="IPR036188">
    <property type="entry name" value="FAD/NAD-bd_sf"/>
</dbReference>
<accession>A0ABS0T7U3</accession>
<dbReference type="InterPro" id="IPR033856">
    <property type="entry name" value="Trp_halogen"/>
</dbReference>
<dbReference type="SUPFAM" id="SSF51905">
    <property type="entry name" value="FAD/NAD(P)-binding domain"/>
    <property type="match status" value="1"/>
</dbReference>